<dbReference type="InterPro" id="IPR017896">
    <property type="entry name" value="4Fe4S_Fe-S-bd"/>
</dbReference>
<dbReference type="PANTHER" id="PTHR31001:SF56">
    <property type="entry name" value="ZN(2)-C6 FUNGAL-TYPE DOMAIN-CONTAINING PROTEIN"/>
    <property type="match status" value="1"/>
</dbReference>
<dbReference type="GO" id="GO:0008270">
    <property type="term" value="F:zinc ion binding"/>
    <property type="evidence" value="ECO:0007669"/>
    <property type="project" value="InterPro"/>
</dbReference>
<dbReference type="PANTHER" id="PTHR31001">
    <property type="entry name" value="UNCHARACTERIZED TRANSCRIPTIONAL REGULATORY PROTEIN"/>
    <property type="match status" value="1"/>
</dbReference>
<dbReference type="GO" id="GO:0006351">
    <property type="term" value="P:DNA-templated transcription"/>
    <property type="evidence" value="ECO:0007669"/>
    <property type="project" value="InterPro"/>
</dbReference>
<dbReference type="InterPro" id="IPR007219">
    <property type="entry name" value="XnlR_reg_dom"/>
</dbReference>
<gene>
    <name evidence="8" type="ORF">AMATHDRAFT_73300</name>
</gene>
<dbReference type="InterPro" id="IPR001138">
    <property type="entry name" value="Zn2Cys6_DnaBD"/>
</dbReference>
<dbReference type="Gene3D" id="4.10.240.10">
    <property type="entry name" value="Zn(2)-C6 fungal-type DNA-binding domain"/>
    <property type="match status" value="1"/>
</dbReference>
<dbReference type="CDD" id="cd12148">
    <property type="entry name" value="fungal_TF_MHR"/>
    <property type="match status" value="1"/>
</dbReference>
<feature type="domain" description="4Fe-4S ferredoxin-type" evidence="7">
    <location>
        <begin position="35"/>
        <end position="67"/>
    </location>
</feature>
<dbReference type="Pfam" id="PF00172">
    <property type="entry name" value="Zn_clus"/>
    <property type="match status" value="1"/>
</dbReference>
<keyword evidence="2" id="KW-0479">Metal-binding</keyword>
<keyword evidence="3" id="KW-0539">Nucleus</keyword>
<dbReference type="SUPFAM" id="SSF57701">
    <property type="entry name" value="Zn2/Cys6 DNA-binding domain"/>
    <property type="match status" value="1"/>
</dbReference>
<dbReference type="GO" id="GO:0005634">
    <property type="term" value="C:nucleus"/>
    <property type="evidence" value="ECO:0007669"/>
    <property type="project" value="UniProtKB-SubCell"/>
</dbReference>
<reference evidence="8 9" key="1">
    <citation type="submission" date="2014-02" db="EMBL/GenBank/DDBJ databases">
        <title>Transposable element dynamics among asymbiotic and ectomycorrhizal Amanita fungi.</title>
        <authorList>
            <consortium name="DOE Joint Genome Institute"/>
            <person name="Hess J."/>
            <person name="Skrede I."/>
            <person name="Wolfe B."/>
            <person name="LaButti K."/>
            <person name="Ohm R.A."/>
            <person name="Grigoriev I.V."/>
            <person name="Pringle A."/>
        </authorList>
    </citation>
    <scope>NUCLEOTIDE SEQUENCE [LARGE SCALE GENOMIC DNA]</scope>
    <source>
        <strain evidence="8 9">SKay4041</strain>
    </source>
</reference>
<dbReference type="AlphaFoldDB" id="A0A2A9NR79"/>
<organism evidence="8 9">
    <name type="scientific">Amanita thiersii Skay4041</name>
    <dbReference type="NCBI Taxonomy" id="703135"/>
    <lineage>
        <taxon>Eukaryota</taxon>
        <taxon>Fungi</taxon>
        <taxon>Dikarya</taxon>
        <taxon>Basidiomycota</taxon>
        <taxon>Agaricomycotina</taxon>
        <taxon>Agaricomycetes</taxon>
        <taxon>Agaricomycetidae</taxon>
        <taxon>Agaricales</taxon>
        <taxon>Pluteineae</taxon>
        <taxon>Amanitaceae</taxon>
        <taxon>Amanita</taxon>
    </lineage>
</organism>
<name>A0A2A9NR79_9AGAR</name>
<evidence type="ECO:0000256" key="4">
    <source>
        <dbReference type="SAM" id="Coils"/>
    </source>
</evidence>
<evidence type="ECO:0000256" key="2">
    <source>
        <dbReference type="ARBA" id="ARBA00022723"/>
    </source>
</evidence>
<feature type="region of interest" description="Disordered" evidence="5">
    <location>
        <begin position="165"/>
        <end position="193"/>
    </location>
</feature>
<evidence type="ECO:0000313" key="9">
    <source>
        <dbReference type="Proteomes" id="UP000242287"/>
    </source>
</evidence>
<feature type="compositionally biased region" description="Polar residues" evidence="5">
    <location>
        <begin position="679"/>
        <end position="714"/>
    </location>
</feature>
<dbReference type="GO" id="GO:0003677">
    <property type="term" value="F:DNA binding"/>
    <property type="evidence" value="ECO:0007669"/>
    <property type="project" value="InterPro"/>
</dbReference>
<feature type="compositionally biased region" description="Polar residues" evidence="5">
    <location>
        <begin position="876"/>
        <end position="891"/>
    </location>
</feature>
<evidence type="ECO:0000256" key="5">
    <source>
        <dbReference type="SAM" id="MobiDB-lite"/>
    </source>
</evidence>
<dbReference type="CDD" id="cd00067">
    <property type="entry name" value="GAL4"/>
    <property type="match status" value="1"/>
</dbReference>
<keyword evidence="4" id="KW-0175">Coiled coil</keyword>
<feature type="coiled-coil region" evidence="4">
    <location>
        <begin position="75"/>
        <end position="102"/>
    </location>
</feature>
<feature type="region of interest" description="Disordered" evidence="5">
    <location>
        <begin position="777"/>
        <end position="826"/>
    </location>
</feature>
<dbReference type="EMBL" id="KZ301973">
    <property type="protein sequence ID" value="PFH53475.1"/>
    <property type="molecule type" value="Genomic_DNA"/>
</dbReference>
<feature type="region of interest" description="Disordered" evidence="5">
    <location>
        <begin position="874"/>
        <end position="906"/>
    </location>
</feature>
<feature type="compositionally biased region" description="Polar residues" evidence="5">
    <location>
        <begin position="176"/>
        <end position="192"/>
    </location>
</feature>
<evidence type="ECO:0000259" key="6">
    <source>
        <dbReference type="PROSITE" id="PS50048"/>
    </source>
</evidence>
<dbReference type="PROSITE" id="PS51379">
    <property type="entry name" value="4FE4S_FER_2"/>
    <property type="match status" value="1"/>
</dbReference>
<evidence type="ECO:0000313" key="8">
    <source>
        <dbReference type="EMBL" id="PFH53475.1"/>
    </source>
</evidence>
<keyword evidence="9" id="KW-1185">Reference proteome</keyword>
<dbReference type="Proteomes" id="UP000242287">
    <property type="component" value="Unassembled WGS sequence"/>
</dbReference>
<dbReference type="SMART" id="SM00906">
    <property type="entry name" value="Fungal_trans"/>
    <property type="match status" value="1"/>
</dbReference>
<evidence type="ECO:0000256" key="3">
    <source>
        <dbReference type="ARBA" id="ARBA00023242"/>
    </source>
</evidence>
<dbReference type="Pfam" id="PF04082">
    <property type="entry name" value="Fungal_trans"/>
    <property type="match status" value="1"/>
</dbReference>
<dbReference type="InterPro" id="IPR050613">
    <property type="entry name" value="Sec_Metabolite_Reg"/>
</dbReference>
<dbReference type="PROSITE" id="PS00463">
    <property type="entry name" value="ZN2_CY6_FUNGAL_1"/>
    <property type="match status" value="1"/>
</dbReference>
<evidence type="ECO:0008006" key="10">
    <source>
        <dbReference type="Google" id="ProtNLM"/>
    </source>
</evidence>
<dbReference type="SMART" id="SM00066">
    <property type="entry name" value="GAL4"/>
    <property type="match status" value="1"/>
</dbReference>
<dbReference type="InterPro" id="IPR036864">
    <property type="entry name" value="Zn2-C6_fun-type_DNA-bd_sf"/>
</dbReference>
<feature type="domain" description="Zn(2)-C6 fungal-type" evidence="6">
    <location>
        <begin position="28"/>
        <end position="57"/>
    </location>
</feature>
<feature type="region of interest" description="Disordered" evidence="5">
    <location>
        <begin position="679"/>
        <end position="729"/>
    </location>
</feature>
<accession>A0A2A9NR79</accession>
<proteinExistence type="predicted"/>
<evidence type="ECO:0000256" key="1">
    <source>
        <dbReference type="ARBA" id="ARBA00004123"/>
    </source>
</evidence>
<dbReference type="PROSITE" id="PS50048">
    <property type="entry name" value="ZN2_CY6_FUNGAL_2"/>
    <property type="match status" value="1"/>
</dbReference>
<dbReference type="GO" id="GO:0000981">
    <property type="term" value="F:DNA-binding transcription factor activity, RNA polymerase II-specific"/>
    <property type="evidence" value="ECO:0007669"/>
    <property type="project" value="InterPro"/>
</dbReference>
<comment type="subcellular location">
    <subcellularLocation>
        <location evidence="1">Nucleus</location>
    </subcellularLocation>
</comment>
<sequence>MPQTGRKDTSSAQRALEKETKRARGALSCAECRRLKLKCDKTIPCSSCKRRGCSAICPNGSLITGQGTRFVLADTAKLHKKISQMSDRIRQLEDALAILHSTQTPDEPHPLLSRELLQIKSSIELHSAIEGSSKSASGQEELEESQCIDAFGTLALHDDGTATFYGRSAGTEGEKQSPSSTVSTENSPSIQDSHYDLPAAVSHMASLFPFTSSLQQHELDFEYLMTTFLPPWDEARRLSELYFDKALWFCCTVTRRQLFEETLPLWYDEAPRFLSERSPTSTPPQYVRTPHELALLFMIFCFGALTDLSQSIISENSEPEQFYQLTKAALSLEPVLERAPSVATVQTLALMAIYESMCSRDNSTEATWALFGLATKLAQSVNRDCARWKLSPAEVQKRRSLFWELFTTDGWQSLATGRIATFSLPFVDCELPSDPGQRIAQDGTLMPSFPYWKARYGAECVSAVVQGTLTSRAPKYSIILDLDRKVRDMELPLYSQGSPPEGVGITQTMSHYMPKNYKELTLLYIHRCFFAHAISSHPLDPIKSQYAPSFLSGYRSACTIISLLDAQFTLFPTQICRFWTLWTHAFSASVMLSSVVTHCPQSRVAPAALLELNNACQLFERASAYGGRSMKFLPILQRLKMKAQMKIMDVSHGVSPSIPGDIFRPSQLEEDKDELSIFSGRTHTMTARTSNPSLTRSTRLDGNSSISSADSPCESSDRPQLLSHTDNPSFRGVHPSLVNELNRFAGCIDAQIQDACAHGDLDQIMGSPVQRDILRSQSHPRSQEGDMQGIPEKSEQQQSCQPDSRPTLPKIEPHYSQPIPPMEISQGIPSLEGMYLMRQTGMVDRCQASAPTPATPPYYPIEYVAPSIVPDPPAVSQGTMRSPIQMSTGSAHSPHAHSDQVYQRQPQQQGYPLLPPQVPEYDMDPPYNQQRIHYAPSFRSSSCNLGGQVPPPPVQVSRPYQYWPNNAENVIVPGPSRHTPLNQGHFRAYTPEAVLRGIAADDNSLQETWQSYMFKVGSPRLLLDDPM</sequence>
<dbReference type="OrthoDB" id="424974at2759"/>
<evidence type="ECO:0000259" key="7">
    <source>
        <dbReference type="PROSITE" id="PS51379"/>
    </source>
</evidence>
<protein>
    <recommendedName>
        <fullName evidence="10">Zn(2)-C6 fungal-type domain-containing protein</fullName>
    </recommendedName>
</protein>